<evidence type="ECO:0000256" key="6">
    <source>
        <dbReference type="ARBA" id="ARBA00023004"/>
    </source>
</evidence>
<comment type="caution">
    <text evidence="13">The sequence shown here is derived from an EMBL/GenBank/DDBJ whole genome shotgun (WGS) entry which is preliminary data.</text>
</comment>
<dbReference type="AlphaFoldDB" id="A0A3A4ARP9"/>
<evidence type="ECO:0000256" key="10">
    <source>
        <dbReference type="ARBA" id="ARBA00023157"/>
    </source>
</evidence>
<keyword evidence="5" id="KW-0479">Metal-binding</keyword>
<evidence type="ECO:0000313" key="14">
    <source>
        <dbReference type="Proteomes" id="UP000265768"/>
    </source>
</evidence>
<keyword evidence="11" id="KW-0804">Transcription</keyword>
<evidence type="ECO:0000313" key="13">
    <source>
        <dbReference type="EMBL" id="RJL29944.1"/>
    </source>
</evidence>
<evidence type="ECO:0000256" key="3">
    <source>
        <dbReference type="ARBA" id="ARBA00006597"/>
    </source>
</evidence>
<dbReference type="GO" id="GO:0003677">
    <property type="term" value="F:DNA binding"/>
    <property type="evidence" value="ECO:0007669"/>
    <property type="project" value="UniProtKB-KW"/>
</dbReference>
<dbReference type="PROSITE" id="PS51674">
    <property type="entry name" value="4FE4S_WBL"/>
    <property type="match status" value="1"/>
</dbReference>
<evidence type="ECO:0000256" key="9">
    <source>
        <dbReference type="ARBA" id="ARBA00023125"/>
    </source>
</evidence>
<dbReference type="GO" id="GO:0046872">
    <property type="term" value="F:metal ion binding"/>
    <property type="evidence" value="ECO:0007669"/>
    <property type="project" value="UniProtKB-KW"/>
</dbReference>
<dbReference type="GO" id="GO:0045454">
    <property type="term" value="P:cell redox homeostasis"/>
    <property type="evidence" value="ECO:0007669"/>
    <property type="project" value="TreeGrafter"/>
</dbReference>
<evidence type="ECO:0000256" key="4">
    <source>
        <dbReference type="ARBA" id="ARBA00022485"/>
    </source>
</evidence>
<name>A0A3A4ARP9_9ACTN</name>
<proteinExistence type="inferred from homology"/>
<dbReference type="OrthoDB" id="3479104at2"/>
<protein>
    <submittedName>
        <fullName evidence="13">WhiB family transcriptional regulator</fullName>
    </submittedName>
</protein>
<evidence type="ECO:0000256" key="7">
    <source>
        <dbReference type="ARBA" id="ARBA00023014"/>
    </source>
</evidence>
<dbReference type="InterPro" id="IPR003482">
    <property type="entry name" value="Whib"/>
</dbReference>
<dbReference type="PANTHER" id="PTHR38839">
    <property type="entry name" value="TRANSCRIPTIONAL REGULATOR WHID-RELATED"/>
    <property type="match status" value="1"/>
</dbReference>
<evidence type="ECO:0000256" key="2">
    <source>
        <dbReference type="ARBA" id="ARBA00004496"/>
    </source>
</evidence>
<sequence>MTHRSQAQRDAKAAISGQARAALFGGEEAAGLLATLFRTGPACTPADAETFTGPENDEIDRAQEQREDAAKAMCASCPARSACLDYALAVKPTAGVWAGYTADEISDLLTAEAA</sequence>
<gene>
    <name evidence="13" type="ORF">D5H75_23615</name>
</gene>
<dbReference type="EMBL" id="QZEY01000010">
    <property type="protein sequence ID" value="RJL29944.1"/>
    <property type="molecule type" value="Genomic_DNA"/>
</dbReference>
<comment type="cofactor">
    <cofactor evidence="1">
        <name>[4Fe-4S] cluster</name>
        <dbReference type="ChEBI" id="CHEBI:49883"/>
    </cofactor>
</comment>
<dbReference type="GO" id="GO:0005737">
    <property type="term" value="C:cytoplasm"/>
    <property type="evidence" value="ECO:0007669"/>
    <property type="project" value="UniProtKB-SubCell"/>
</dbReference>
<keyword evidence="4" id="KW-0004">4Fe-4S</keyword>
<dbReference type="GO" id="GO:0045892">
    <property type="term" value="P:negative regulation of DNA-templated transcription"/>
    <property type="evidence" value="ECO:0007669"/>
    <property type="project" value="TreeGrafter"/>
</dbReference>
<evidence type="ECO:0000256" key="1">
    <source>
        <dbReference type="ARBA" id="ARBA00001966"/>
    </source>
</evidence>
<keyword evidence="10" id="KW-1015">Disulfide bond</keyword>
<dbReference type="Pfam" id="PF02467">
    <property type="entry name" value="Whib"/>
    <property type="match status" value="1"/>
</dbReference>
<keyword evidence="14" id="KW-1185">Reference proteome</keyword>
<evidence type="ECO:0000256" key="5">
    <source>
        <dbReference type="ARBA" id="ARBA00022723"/>
    </source>
</evidence>
<dbReference type="GO" id="GO:0051539">
    <property type="term" value="F:4 iron, 4 sulfur cluster binding"/>
    <property type="evidence" value="ECO:0007669"/>
    <property type="project" value="UniProtKB-KW"/>
</dbReference>
<keyword evidence="9" id="KW-0238">DNA-binding</keyword>
<comment type="similarity">
    <text evidence="3">Belongs to the WhiB family.</text>
</comment>
<evidence type="ECO:0000256" key="11">
    <source>
        <dbReference type="ARBA" id="ARBA00023163"/>
    </source>
</evidence>
<keyword evidence="8" id="KW-0805">Transcription regulation</keyword>
<evidence type="ECO:0000256" key="8">
    <source>
        <dbReference type="ARBA" id="ARBA00023015"/>
    </source>
</evidence>
<keyword evidence="7" id="KW-0411">Iron-sulfur</keyword>
<keyword evidence="6" id="KW-0408">Iron</keyword>
<dbReference type="InterPro" id="IPR034768">
    <property type="entry name" value="4FE4S_WBL"/>
</dbReference>
<reference evidence="13 14" key="1">
    <citation type="submission" date="2018-09" db="EMBL/GenBank/DDBJ databases">
        <title>YIM 75507 draft genome.</title>
        <authorList>
            <person name="Tang S."/>
            <person name="Feng Y."/>
        </authorList>
    </citation>
    <scope>NUCLEOTIDE SEQUENCE [LARGE SCALE GENOMIC DNA]</scope>
    <source>
        <strain evidence="13 14">YIM 75507</strain>
    </source>
</reference>
<comment type="subcellular location">
    <subcellularLocation>
        <location evidence="2">Cytoplasm</location>
    </subcellularLocation>
</comment>
<evidence type="ECO:0000259" key="12">
    <source>
        <dbReference type="PROSITE" id="PS51674"/>
    </source>
</evidence>
<dbReference type="RefSeq" id="WP_119928722.1">
    <property type="nucleotide sequence ID" value="NZ_QZEY01000010.1"/>
</dbReference>
<dbReference type="Proteomes" id="UP000265768">
    <property type="component" value="Unassembled WGS sequence"/>
</dbReference>
<feature type="domain" description="4Fe-4S Wbl-type" evidence="12">
    <location>
        <begin position="42"/>
        <end position="107"/>
    </location>
</feature>
<dbReference type="GO" id="GO:0047134">
    <property type="term" value="F:protein-disulfide reductase [NAD(P)H] activity"/>
    <property type="evidence" value="ECO:0007669"/>
    <property type="project" value="TreeGrafter"/>
</dbReference>
<organism evidence="13 14">
    <name type="scientific">Bailinhaonella thermotolerans</name>
    <dbReference type="NCBI Taxonomy" id="1070861"/>
    <lineage>
        <taxon>Bacteria</taxon>
        <taxon>Bacillati</taxon>
        <taxon>Actinomycetota</taxon>
        <taxon>Actinomycetes</taxon>
        <taxon>Streptosporangiales</taxon>
        <taxon>Streptosporangiaceae</taxon>
        <taxon>Bailinhaonella</taxon>
    </lineage>
</organism>
<accession>A0A3A4ARP9</accession>